<reference evidence="2 3" key="1">
    <citation type="submission" date="2016-11" db="EMBL/GenBank/DDBJ databases">
        <authorList>
            <person name="Jaros S."/>
            <person name="Januszkiewicz K."/>
            <person name="Wedrychowicz H."/>
        </authorList>
    </citation>
    <scope>NUCLEOTIDE SEQUENCE [LARGE SCALE GENOMIC DNA]</scope>
    <source>
        <strain evidence="2 3">DSM 22807</strain>
    </source>
</reference>
<organism evidence="2 3">
    <name type="scientific">Flavobacterium haoranii</name>
    <dbReference type="NCBI Taxonomy" id="683124"/>
    <lineage>
        <taxon>Bacteria</taxon>
        <taxon>Pseudomonadati</taxon>
        <taxon>Bacteroidota</taxon>
        <taxon>Flavobacteriia</taxon>
        <taxon>Flavobacteriales</taxon>
        <taxon>Flavobacteriaceae</taxon>
        <taxon>Flavobacterium</taxon>
    </lineage>
</organism>
<evidence type="ECO:0000256" key="1">
    <source>
        <dbReference type="SAM" id="Phobius"/>
    </source>
</evidence>
<evidence type="ECO:0000313" key="2">
    <source>
        <dbReference type="EMBL" id="SHI76897.1"/>
    </source>
</evidence>
<dbReference type="AlphaFoldDB" id="A0A1M6DUF2"/>
<keyword evidence="1" id="KW-0812">Transmembrane</keyword>
<proteinExistence type="predicted"/>
<feature type="transmembrane region" description="Helical" evidence="1">
    <location>
        <begin position="28"/>
        <end position="52"/>
    </location>
</feature>
<accession>A0A1M6DUF2</accession>
<dbReference type="EMBL" id="FQZH01000001">
    <property type="protein sequence ID" value="SHI76897.1"/>
    <property type="molecule type" value="Genomic_DNA"/>
</dbReference>
<sequence>MISTIISLTQKVNIEEKMKNAPDKGYEIGVVIGTYLPFIVLIIIAYGTFYYFKKKEKNKPEN</sequence>
<keyword evidence="3" id="KW-1185">Reference proteome</keyword>
<gene>
    <name evidence="2" type="ORF">SAMN05444337_0745</name>
</gene>
<dbReference type="RefSeq" id="WP_072781843.1">
    <property type="nucleotide sequence ID" value="NZ_CP045292.1"/>
</dbReference>
<evidence type="ECO:0000313" key="3">
    <source>
        <dbReference type="Proteomes" id="UP000184232"/>
    </source>
</evidence>
<protein>
    <submittedName>
        <fullName evidence="2">Uncharacterized protein</fullName>
    </submittedName>
</protein>
<dbReference type="Proteomes" id="UP000184232">
    <property type="component" value="Unassembled WGS sequence"/>
</dbReference>
<dbReference type="OrthoDB" id="1450604at2"/>
<keyword evidence="1" id="KW-0472">Membrane</keyword>
<dbReference type="STRING" id="683124.SAMN05444337_0745"/>
<name>A0A1M6DUF2_9FLAO</name>
<keyword evidence="1" id="KW-1133">Transmembrane helix</keyword>